<feature type="compositionally biased region" description="Low complexity" evidence="1">
    <location>
        <begin position="17"/>
        <end position="29"/>
    </location>
</feature>
<feature type="region of interest" description="Disordered" evidence="1">
    <location>
        <begin position="319"/>
        <end position="346"/>
    </location>
</feature>
<feature type="compositionally biased region" description="Gly residues" evidence="1">
    <location>
        <begin position="30"/>
        <end position="66"/>
    </location>
</feature>
<sequence length="397" mass="44160">MASGIPSSTSKGKAKIPVSSSSTKGVSYSKGGGGDSSKGGGGGGGDEVPPGGGGGDGVPPGGGAVGGRPRRMVDIFRRVRVAGQREEEELLVSINILCVSSNEFKNSLDNLIRWFNMMPRHTLQEYWCGTNLFTQYWFTNRLSWEDARNMLTRVVLDGESGQYLRIYERNQGADHVLLCEVLRSEVNKLLDLENVVKPVIQVRIDELYAGLVAVEDYEFYFVTGAHTKTKNWLVNQVRTRGWGNVFADIQRVVVRQAEELYMENMKKPFSHHGCWEICKGWVLFQDPPQERFGLTPVFRNVSSNAVGDEQGSSIIQETRIENQSPGESSIPKATGRNKAQKLKEKGKANDDLAFREEMVSSFQLMTEQNALTAKDTMHDIILITLCNMMHDVILITF</sequence>
<evidence type="ECO:0000313" key="3">
    <source>
        <dbReference type="Proteomes" id="UP000315295"/>
    </source>
</evidence>
<accession>A0A540MCX3</accession>
<evidence type="ECO:0000256" key="1">
    <source>
        <dbReference type="SAM" id="MobiDB-lite"/>
    </source>
</evidence>
<protein>
    <submittedName>
        <fullName evidence="2">Uncharacterized protein</fullName>
    </submittedName>
</protein>
<dbReference type="Proteomes" id="UP000315295">
    <property type="component" value="Unassembled WGS sequence"/>
</dbReference>
<keyword evidence="3" id="KW-1185">Reference proteome</keyword>
<gene>
    <name evidence="2" type="ORF">C1H46_017768</name>
</gene>
<feature type="compositionally biased region" description="Polar residues" evidence="1">
    <location>
        <begin position="1"/>
        <end position="11"/>
    </location>
</feature>
<feature type="region of interest" description="Disordered" evidence="1">
    <location>
        <begin position="1"/>
        <end position="69"/>
    </location>
</feature>
<proteinExistence type="predicted"/>
<name>A0A540MCX3_MALBA</name>
<dbReference type="AlphaFoldDB" id="A0A540MCX3"/>
<evidence type="ECO:0000313" key="2">
    <source>
        <dbReference type="EMBL" id="TQD96607.1"/>
    </source>
</evidence>
<dbReference type="EMBL" id="VIEB01000289">
    <property type="protein sequence ID" value="TQD96607.1"/>
    <property type="molecule type" value="Genomic_DNA"/>
</dbReference>
<comment type="caution">
    <text evidence="2">The sequence shown here is derived from an EMBL/GenBank/DDBJ whole genome shotgun (WGS) entry which is preliminary data.</text>
</comment>
<organism evidence="2 3">
    <name type="scientific">Malus baccata</name>
    <name type="common">Siberian crab apple</name>
    <name type="synonym">Pyrus baccata</name>
    <dbReference type="NCBI Taxonomy" id="106549"/>
    <lineage>
        <taxon>Eukaryota</taxon>
        <taxon>Viridiplantae</taxon>
        <taxon>Streptophyta</taxon>
        <taxon>Embryophyta</taxon>
        <taxon>Tracheophyta</taxon>
        <taxon>Spermatophyta</taxon>
        <taxon>Magnoliopsida</taxon>
        <taxon>eudicotyledons</taxon>
        <taxon>Gunneridae</taxon>
        <taxon>Pentapetalae</taxon>
        <taxon>rosids</taxon>
        <taxon>fabids</taxon>
        <taxon>Rosales</taxon>
        <taxon>Rosaceae</taxon>
        <taxon>Amygdaloideae</taxon>
        <taxon>Maleae</taxon>
        <taxon>Malus</taxon>
    </lineage>
</organism>
<reference evidence="2 3" key="1">
    <citation type="journal article" date="2019" name="G3 (Bethesda)">
        <title>Sequencing of a Wild Apple (Malus baccata) Genome Unravels the Differences Between Cultivated and Wild Apple Species Regarding Disease Resistance and Cold Tolerance.</title>
        <authorList>
            <person name="Chen X."/>
        </authorList>
    </citation>
    <scope>NUCLEOTIDE SEQUENCE [LARGE SCALE GENOMIC DNA]</scope>
    <source>
        <strain evidence="3">cv. Shandingzi</strain>
        <tissue evidence="2">Leaves</tissue>
    </source>
</reference>